<sequence length="240" mass="24673">MSAGAARVRHALLVHGAGGGGWEWALWRAAFAARGIETAAPDLVPAPHGLAATTFDDYRGQVRAALETLPRPRALAGASLGGLLAAACADGADALVLVNPLPPAPWARRLPPRDWPDVVPWGRDARLASTRHALADADPATALCAARRWRDESGAVLRAAAIGVAAPPPRCPLLCIASREDGDVPPPLTAELAAAWGGTLWQADSPSHVGPLLGTGAAALALRVAQWLAACRQAGVASNR</sequence>
<name>A0A3N4VH96_9GAMM</name>
<feature type="domain" description="AB hydrolase-1" evidence="1">
    <location>
        <begin position="12"/>
        <end position="212"/>
    </location>
</feature>
<organism evidence="2 3">
    <name type="scientific">Vulcaniibacterium tengchongense</name>
    <dbReference type="NCBI Taxonomy" id="1273429"/>
    <lineage>
        <taxon>Bacteria</taxon>
        <taxon>Pseudomonadati</taxon>
        <taxon>Pseudomonadota</taxon>
        <taxon>Gammaproteobacteria</taxon>
        <taxon>Lysobacterales</taxon>
        <taxon>Lysobacteraceae</taxon>
        <taxon>Vulcaniibacterium</taxon>
    </lineage>
</organism>
<protein>
    <submittedName>
        <fullName evidence="2">Alpha/beta hydrolase family protein</fullName>
    </submittedName>
</protein>
<dbReference type="AlphaFoldDB" id="A0A3N4VH96"/>
<proteinExistence type="predicted"/>
<evidence type="ECO:0000259" key="1">
    <source>
        <dbReference type="Pfam" id="PF12697"/>
    </source>
</evidence>
<dbReference type="RefSeq" id="WP_123768639.1">
    <property type="nucleotide sequence ID" value="NZ_RKQN01000001.1"/>
</dbReference>
<keyword evidence="3" id="KW-1185">Reference proteome</keyword>
<accession>A0A3N4VH96</accession>
<dbReference type="InterPro" id="IPR029058">
    <property type="entry name" value="AB_hydrolase_fold"/>
</dbReference>
<reference evidence="2 3" key="1">
    <citation type="submission" date="2018-11" db="EMBL/GenBank/DDBJ databases">
        <title>Genomic Encyclopedia of Type Strains, Phase IV (KMG-IV): sequencing the most valuable type-strain genomes for metagenomic binning, comparative biology and taxonomic classification.</title>
        <authorList>
            <person name="Goeker M."/>
        </authorList>
    </citation>
    <scope>NUCLEOTIDE SEQUENCE [LARGE SCALE GENOMIC DNA]</scope>
    <source>
        <strain evidence="2 3">DSM 25623</strain>
    </source>
</reference>
<dbReference type="GO" id="GO:0016787">
    <property type="term" value="F:hydrolase activity"/>
    <property type="evidence" value="ECO:0007669"/>
    <property type="project" value="UniProtKB-KW"/>
</dbReference>
<dbReference type="Proteomes" id="UP000269708">
    <property type="component" value="Unassembled WGS sequence"/>
</dbReference>
<keyword evidence="2" id="KW-0378">Hydrolase</keyword>
<gene>
    <name evidence="2" type="ORF">EDC50_0221</name>
</gene>
<dbReference type="Pfam" id="PF12697">
    <property type="entry name" value="Abhydrolase_6"/>
    <property type="match status" value="1"/>
</dbReference>
<dbReference type="InterPro" id="IPR000073">
    <property type="entry name" value="AB_hydrolase_1"/>
</dbReference>
<evidence type="ECO:0000313" key="3">
    <source>
        <dbReference type="Proteomes" id="UP000269708"/>
    </source>
</evidence>
<dbReference type="SUPFAM" id="SSF53474">
    <property type="entry name" value="alpha/beta-Hydrolases"/>
    <property type="match status" value="1"/>
</dbReference>
<dbReference type="Gene3D" id="3.40.50.1820">
    <property type="entry name" value="alpha/beta hydrolase"/>
    <property type="match status" value="1"/>
</dbReference>
<dbReference type="OrthoDB" id="5983953at2"/>
<dbReference type="EMBL" id="RKQN01000001">
    <property type="protein sequence ID" value="RPE81053.1"/>
    <property type="molecule type" value="Genomic_DNA"/>
</dbReference>
<comment type="caution">
    <text evidence="2">The sequence shown here is derived from an EMBL/GenBank/DDBJ whole genome shotgun (WGS) entry which is preliminary data.</text>
</comment>
<evidence type="ECO:0000313" key="2">
    <source>
        <dbReference type="EMBL" id="RPE81053.1"/>
    </source>
</evidence>